<keyword evidence="4" id="KW-1185">Reference proteome</keyword>
<organism evidence="3 4">
    <name type="scientific">Musa acuminata subsp. malaccensis</name>
    <name type="common">Wild banana</name>
    <name type="synonym">Musa malaccensis</name>
    <dbReference type="NCBI Taxonomy" id="214687"/>
    <lineage>
        <taxon>Eukaryota</taxon>
        <taxon>Viridiplantae</taxon>
        <taxon>Streptophyta</taxon>
        <taxon>Embryophyta</taxon>
        <taxon>Tracheophyta</taxon>
        <taxon>Spermatophyta</taxon>
        <taxon>Magnoliopsida</taxon>
        <taxon>Liliopsida</taxon>
        <taxon>Zingiberales</taxon>
        <taxon>Musaceae</taxon>
        <taxon>Musa</taxon>
    </lineage>
</organism>
<evidence type="ECO:0000313" key="2">
    <source>
        <dbReference type="EMBL" id="CAG1863921.1"/>
    </source>
</evidence>
<gene>
    <name evidence="2" type="ORF">GSMUA_17070.1</name>
</gene>
<dbReference type="AlphaFoldDB" id="A0A804L5N0"/>
<dbReference type="Pfam" id="PF08246">
    <property type="entry name" value="Inhibitor_I29"/>
    <property type="match status" value="1"/>
</dbReference>
<evidence type="ECO:0000313" key="3">
    <source>
        <dbReference type="EnsemblPlants" id="Ma11_p08360.1"/>
    </source>
</evidence>
<dbReference type="Gramene" id="Ma11_t08360.1">
    <property type="protein sequence ID" value="Ma11_p08360.1"/>
    <property type="gene ID" value="Ma11_g08360"/>
</dbReference>
<accession>A0A804L5N0</accession>
<sequence length="145" mass="17048">MESVFSPVLASAFARAIPFGDKDLASEESLWDSYERWRSHHRVSRHPDEARKQFDEFRENEEFIHAFNNKETPYKLGLNGFADMANEDLRSWSTGSDVHRLRGRRRHRSGEELVGRARLHQDAVWHRHGSFLSHQNISQSFKDEL</sequence>
<dbReference type="Gene3D" id="1.10.287.2250">
    <property type="match status" value="1"/>
</dbReference>
<dbReference type="SUPFAM" id="SSF54001">
    <property type="entry name" value="Cysteine proteinases"/>
    <property type="match status" value="1"/>
</dbReference>
<proteinExistence type="predicted"/>
<dbReference type="OMA" id="GFADMAN"/>
<protein>
    <submittedName>
        <fullName evidence="2">(wild Malaysian banana) hypothetical protein</fullName>
    </submittedName>
</protein>
<feature type="domain" description="Cathepsin propeptide inhibitor" evidence="1">
    <location>
        <begin position="34"/>
        <end position="89"/>
    </location>
</feature>
<reference evidence="2" key="1">
    <citation type="submission" date="2021-03" db="EMBL/GenBank/DDBJ databases">
        <authorList>
            <consortium name="Genoscope - CEA"/>
            <person name="William W."/>
        </authorList>
    </citation>
    <scope>NUCLEOTIDE SEQUENCE</scope>
    <source>
        <strain evidence="2">Doubled-haploid Pahang</strain>
    </source>
</reference>
<dbReference type="InterPro" id="IPR038765">
    <property type="entry name" value="Papain-like_cys_pep_sf"/>
</dbReference>
<dbReference type="EnsemblPlants" id="Ma11_t08360.1">
    <property type="protein sequence ID" value="Ma11_p08360.1"/>
    <property type="gene ID" value="Ma11_g08360"/>
</dbReference>
<evidence type="ECO:0000259" key="1">
    <source>
        <dbReference type="SMART" id="SM00848"/>
    </source>
</evidence>
<evidence type="ECO:0000313" key="4">
    <source>
        <dbReference type="Proteomes" id="UP000012960"/>
    </source>
</evidence>
<dbReference type="InterPro" id="IPR013201">
    <property type="entry name" value="Prot_inhib_I29"/>
</dbReference>
<dbReference type="SMART" id="SM00848">
    <property type="entry name" value="Inhibitor_I29"/>
    <property type="match status" value="1"/>
</dbReference>
<reference evidence="3" key="2">
    <citation type="submission" date="2021-05" db="UniProtKB">
        <authorList>
            <consortium name="EnsemblPlants"/>
        </authorList>
    </citation>
    <scope>IDENTIFICATION</scope>
    <source>
        <strain evidence="3">subsp. malaccensis</strain>
    </source>
</reference>
<dbReference type="Proteomes" id="UP000012960">
    <property type="component" value="Unplaced"/>
</dbReference>
<dbReference type="InParanoid" id="A0A804L5N0"/>
<name>A0A804L5N0_MUSAM</name>
<dbReference type="EMBL" id="HG996475">
    <property type="protein sequence ID" value="CAG1863921.1"/>
    <property type="molecule type" value="Genomic_DNA"/>
</dbReference>
<dbReference type="OrthoDB" id="1860964at2759"/>
<dbReference type="FunCoup" id="A0A804L5N0">
    <property type="interactions" value="5"/>
</dbReference>